<dbReference type="SUPFAM" id="SSF47413">
    <property type="entry name" value="lambda repressor-like DNA-binding domains"/>
    <property type="match status" value="1"/>
</dbReference>
<dbReference type="InterPro" id="IPR001387">
    <property type="entry name" value="Cro/C1-type_HTH"/>
</dbReference>
<protein>
    <submittedName>
        <fullName evidence="2">Helix-turn-helix domain protein</fullName>
    </submittedName>
</protein>
<keyword evidence="3" id="KW-1185">Reference proteome</keyword>
<evidence type="ECO:0000313" key="2">
    <source>
        <dbReference type="EMBL" id="AEG58728.1"/>
    </source>
</evidence>
<dbReference type="AlphaFoldDB" id="F6DRH4"/>
<organism evidence="2 3">
    <name type="scientific">Desulforamulus ruminis (strain ATCC 23193 / DSM 2154 / NCIMB 8452 / DL)</name>
    <name type="common">Desulfotomaculum ruminis</name>
    <dbReference type="NCBI Taxonomy" id="696281"/>
    <lineage>
        <taxon>Bacteria</taxon>
        <taxon>Bacillati</taxon>
        <taxon>Bacillota</taxon>
        <taxon>Clostridia</taxon>
        <taxon>Eubacteriales</taxon>
        <taxon>Peptococcaceae</taxon>
        <taxon>Desulforamulus</taxon>
    </lineage>
</organism>
<dbReference type="GO" id="GO:0003677">
    <property type="term" value="F:DNA binding"/>
    <property type="evidence" value="ECO:0007669"/>
    <property type="project" value="InterPro"/>
</dbReference>
<dbReference type="CDD" id="cd00093">
    <property type="entry name" value="HTH_XRE"/>
    <property type="match status" value="1"/>
</dbReference>
<dbReference type="eggNOG" id="COG1476">
    <property type="taxonomic scope" value="Bacteria"/>
</dbReference>
<dbReference type="Gene3D" id="1.10.260.40">
    <property type="entry name" value="lambda repressor-like DNA-binding domains"/>
    <property type="match status" value="1"/>
</dbReference>
<dbReference type="HOGENOM" id="CLU_147188_0_0_9"/>
<dbReference type="InterPro" id="IPR010982">
    <property type="entry name" value="Lambda_DNA-bd_dom_sf"/>
</dbReference>
<dbReference type="RefSeq" id="WP_013840503.1">
    <property type="nucleotide sequence ID" value="NC_015589.1"/>
</dbReference>
<accession>F6DRH4</accession>
<name>F6DRH4_DESRL</name>
<dbReference type="EMBL" id="CP002780">
    <property type="protein sequence ID" value="AEG58728.1"/>
    <property type="molecule type" value="Genomic_DNA"/>
</dbReference>
<evidence type="ECO:0000313" key="3">
    <source>
        <dbReference type="Proteomes" id="UP000009234"/>
    </source>
</evidence>
<gene>
    <name evidence="2" type="ordered locus">Desru_0440</name>
</gene>
<sequence length="154" mass="17947">MNRDAFVKIMDAKLKLIRNEMDFTQDKMAEMIGLSKKTLVQIEKGRSSLGWTGAALVALLFKDSEMIQLALGGNPQDLVLSLAFNHYEDHYERTLGGKVWWKDLEQRGPYKIQQNIISQHYRILDSQERRICSSFDLEYVQKRLKELHKAEDKT</sequence>
<feature type="domain" description="HTH cro/C1-type" evidence="1">
    <location>
        <begin position="14"/>
        <end position="48"/>
    </location>
</feature>
<dbReference type="Pfam" id="PF01381">
    <property type="entry name" value="HTH_3"/>
    <property type="match status" value="1"/>
</dbReference>
<dbReference type="STRING" id="696281.Desru_0440"/>
<reference evidence="2 3" key="2">
    <citation type="journal article" date="2012" name="Stand. Genomic Sci.">
        <title>Complete genome sequence of the sulfate-reducing firmicute Desulfotomaculum ruminis type strain (DL(T)).</title>
        <authorList>
            <person name="Spring S."/>
            <person name="Visser M."/>
            <person name="Lu M."/>
            <person name="Copeland A."/>
            <person name="Lapidus A."/>
            <person name="Lucas S."/>
            <person name="Cheng J.F."/>
            <person name="Han C."/>
            <person name="Tapia R."/>
            <person name="Goodwin L.A."/>
            <person name="Pitluck S."/>
            <person name="Ivanova N."/>
            <person name="Land M."/>
            <person name="Hauser L."/>
            <person name="Larimer F."/>
            <person name="Rohde M."/>
            <person name="Goker M."/>
            <person name="Detter J.C."/>
            <person name="Kyrpides N.C."/>
            <person name="Woyke T."/>
            <person name="Schaap P.J."/>
            <person name="Plugge C.M."/>
            <person name="Muyzer G."/>
            <person name="Kuever J."/>
            <person name="Pereira I.A."/>
            <person name="Parshina S.N."/>
            <person name="Bernier-Latmani R."/>
            <person name="Stams A.J."/>
            <person name="Klenk H.P."/>
        </authorList>
    </citation>
    <scope>NUCLEOTIDE SEQUENCE [LARGE SCALE GENOMIC DNA]</scope>
    <source>
        <strain evidence="3">ATCC 23193 / DSM 2154 / NCIB 8452 / DL</strain>
    </source>
</reference>
<evidence type="ECO:0000259" key="1">
    <source>
        <dbReference type="PROSITE" id="PS50943"/>
    </source>
</evidence>
<reference evidence="3" key="1">
    <citation type="submission" date="2011-05" db="EMBL/GenBank/DDBJ databases">
        <title>Complete sequence of Desulfotomaculum ruminis DSM 2154.</title>
        <authorList>
            <person name="Lucas S."/>
            <person name="Copeland A."/>
            <person name="Lapidus A."/>
            <person name="Cheng J.-F."/>
            <person name="Goodwin L."/>
            <person name="Pitluck S."/>
            <person name="Lu M."/>
            <person name="Detter J.C."/>
            <person name="Han C."/>
            <person name="Tapia R."/>
            <person name="Land M."/>
            <person name="Hauser L."/>
            <person name="Kyrpides N."/>
            <person name="Ivanova N."/>
            <person name="Mikhailova N."/>
            <person name="Pagani I."/>
            <person name="Stams A.J.M."/>
            <person name="Plugge C.M."/>
            <person name="Muyzer G."/>
            <person name="Kuever J."/>
            <person name="Parshina S.N."/>
            <person name="Ivanova A.E."/>
            <person name="Nazina T.N."/>
            <person name="Brambilla E."/>
            <person name="Spring S."/>
            <person name="Klenk H.-P."/>
            <person name="Woyke T."/>
        </authorList>
    </citation>
    <scope>NUCLEOTIDE SEQUENCE [LARGE SCALE GENOMIC DNA]</scope>
    <source>
        <strain evidence="3">ATCC 23193 / DSM 2154 / NCIB 8452 / DL</strain>
    </source>
</reference>
<dbReference type="SMART" id="SM00530">
    <property type="entry name" value="HTH_XRE"/>
    <property type="match status" value="1"/>
</dbReference>
<proteinExistence type="predicted"/>
<dbReference type="KEGG" id="dru:Desru_0440"/>
<dbReference type="Proteomes" id="UP000009234">
    <property type="component" value="Chromosome"/>
</dbReference>
<dbReference type="PROSITE" id="PS50943">
    <property type="entry name" value="HTH_CROC1"/>
    <property type="match status" value="1"/>
</dbReference>
<dbReference type="OrthoDB" id="1796720at2"/>